<sequence length="142" mass="15951">MHPSRTASEAESSSVLSRPTESADERRLIKRFRKLSAGDRQTLLTLADFLAQRDAPESLGTPEIIEEPRLMPRPEKETVVGAIKRLSQTYAMLERDALLNETSALMSAHVLQGRGAPEVIDELEALFAHHYSEYRRKHSPEG</sequence>
<gene>
    <name evidence="2" type="ORF">G3446_11220</name>
</gene>
<comment type="caution">
    <text evidence="2">The sequence shown here is derived from an EMBL/GenBank/DDBJ whole genome shotgun (WGS) entry which is preliminary data.</text>
</comment>
<reference evidence="2 3" key="1">
    <citation type="submission" date="2020-02" db="EMBL/GenBank/DDBJ databases">
        <title>Genome sequences of Thiorhodococcus mannitoliphagus and Thiorhodococcus minor, purple sulfur photosynthetic bacteria in the gammaproteobacterial family, Chromatiaceae.</title>
        <authorList>
            <person name="Aviles F.A."/>
            <person name="Meyer T.E."/>
            <person name="Kyndt J.A."/>
        </authorList>
    </citation>
    <scope>NUCLEOTIDE SEQUENCE [LARGE SCALE GENOMIC DNA]</scope>
    <source>
        <strain evidence="2 3">DSM 11518</strain>
    </source>
</reference>
<protein>
    <recommendedName>
        <fullName evidence="4">Crp/Fnr family transcriptional regulator</fullName>
    </recommendedName>
</protein>
<evidence type="ECO:0008006" key="4">
    <source>
        <dbReference type="Google" id="ProtNLM"/>
    </source>
</evidence>
<evidence type="ECO:0000256" key="1">
    <source>
        <dbReference type="SAM" id="MobiDB-lite"/>
    </source>
</evidence>
<dbReference type="Proteomes" id="UP000483379">
    <property type="component" value="Unassembled WGS sequence"/>
</dbReference>
<keyword evidence="3" id="KW-1185">Reference proteome</keyword>
<dbReference type="EMBL" id="JAAIJQ010000028">
    <property type="protein sequence ID" value="NEV62453.1"/>
    <property type="molecule type" value="Genomic_DNA"/>
</dbReference>
<evidence type="ECO:0000313" key="3">
    <source>
        <dbReference type="Proteomes" id="UP000483379"/>
    </source>
</evidence>
<feature type="region of interest" description="Disordered" evidence="1">
    <location>
        <begin position="1"/>
        <end position="24"/>
    </location>
</feature>
<organism evidence="2 3">
    <name type="scientific">Thiorhodococcus minor</name>
    <dbReference type="NCBI Taxonomy" id="57489"/>
    <lineage>
        <taxon>Bacteria</taxon>
        <taxon>Pseudomonadati</taxon>
        <taxon>Pseudomonadota</taxon>
        <taxon>Gammaproteobacteria</taxon>
        <taxon>Chromatiales</taxon>
        <taxon>Chromatiaceae</taxon>
        <taxon>Thiorhodococcus</taxon>
    </lineage>
</organism>
<accession>A0A6M0K0K2</accession>
<name>A0A6M0K0K2_9GAMM</name>
<proteinExistence type="predicted"/>
<dbReference type="AlphaFoldDB" id="A0A6M0K0K2"/>
<evidence type="ECO:0000313" key="2">
    <source>
        <dbReference type="EMBL" id="NEV62453.1"/>
    </source>
</evidence>
<feature type="compositionally biased region" description="Polar residues" evidence="1">
    <location>
        <begin position="1"/>
        <end position="20"/>
    </location>
</feature>